<dbReference type="GO" id="GO:0009116">
    <property type="term" value="P:nucleoside metabolic process"/>
    <property type="evidence" value="ECO:0007669"/>
    <property type="project" value="InterPro"/>
</dbReference>
<dbReference type="PANTHER" id="PTHR46832">
    <property type="entry name" value="5'-METHYLTHIOADENOSINE/S-ADENOSYLHOMOCYSTEINE NUCLEOSIDASE"/>
    <property type="match status" value="1"/>
</dbReference>
<proteinExistence type="predicted"/>
<name>A0A1F5ZIA0_9BACT</name>
<dbReference type="PANTHER" id="PTHR46832:SF1">
    <property type="entry name" value="5'-METHYLTHIOADENOSINE_S-ADENOSYLHOMOCYSTEINE NUCLEOSIDASE"/>
    <property type="match status" value="1"/>
</dbReference>
<dbReference type="InterPro" id="IPR000845">
    <property type="entry name" value="Nucleoside_phosphorylase_d"/>
</dbReference>
<organism evidence="2 3">
    <name type="scientific">Candidatus Gottesmanbacteria bacterium RBG_13_45_10</name>
    <dbReference type="NCBI Taxonomy" id="1798370"/>
    <lineage>
        <taxon>Bacteria</taxon>
        <taxon>Candidatus Gottesmaniibacteriota</taxon>
    </lineage>
</organism>
<dbReference type="GO" id="GO:0005829">
    <property type="term" value="C:cytosol"/>
    <property type="evidence" value="ECO:0007669"/>
    <property type="project" value="TreeGrafter"/>
</dbReference>
<protein>
    <recommendedName>
        <fullName evidence="1">Nucleoside phosphorylase domain-containing protein</fullName>
    </recommendedName>
</protein>
<evidence type="ECO:0000313" key="3">
    <source>
        <dbReference type="Proteomes" id="UP000177268"/>
    </source>
</evidence>
<dbReference type="Pfam" id="PF01048">
    <property type="entry name" value="PNP_UDP_1"/>
    <property type="match status" value="1"/>
</dbReference>
<dbReference type="Gene3D" id="3.40.50.1580">
    <property type="entry name" value="Nucleoside phosphorylase domain"/>
    <property type="match status" value="1"/>
</dbReference>
<evidence type="ECO:0000313" key="2">
    <source>
        <dbReference type="EMBL" id="OGG12131.1"/>
    </source>
</evidence>
<reference evidence="2 3" key="1">
    <citation type="journal article" date="2016" name="Nat. Commun.">
        <title>Thousands of microbial genomes shed light on interconnected biogeochemical processes in an aquifer system.</title>
        <authorList>
            <person name="Anantharaman K."/>
            <person name="Brown C.T."/>
            <person name="Hug L.A."/>
            <person name="Sharon I."/>
            <person name="Castelle C.J."/>
            <person name="Probst A.J."/>
            <person name="Thomas B.C."/>
            <person name="Singh A."/>
            <person name="Wilkins M.J."/>
            <person name="Karaoz U."/>
            <person name="Brodie E.L."/>
            <person name="Williams K.H."/>
            <person name="Hubbard S.S."/>
            <person name="Banfield J.F."/>
        </authorList>
    </citation>
    <scope>NUCLEOTIDE SEQUENCE [LARGE SCALE GENOMIC DNA]</scope>
</reference>
<dbReference type="GO" id="GO:0008782">
    <property type="term" value="F:adenosylhomocysteine nucleosidase activity"/>
    <property type="evidence" value="ECO:0007669"/>
    <property type="project" value="TreeGrafter"/>
</dbReference>
<evidence type="ECO:0000259" key="1">
    <source>
        <dbReference type="Pfam" id="PF01048"/>
    </source>
</evidence>
<dbReference type="InterPro" id="IPR035994">
    <property type="entry name" value="Nucleoside_phosphorylase_sf"/>
</dbReference>
<accession>A0A1F5ZIA0</accession>
<dbReference type="AlphaFoldDB" id="A0A1F5ZIA0"/>
<gene>
    <name evidence="2" type="ORF">A2Z00_03005</name>
</gene>
<dbReference type="SUPFAM" id="SSF53167">
    <property type="entry name" value="Purine and uridine phosphorylases"/>
    <property type="match status" value="1"/>
</dbReference>
<feature type="domain" description="Nucleoside phosphorylase" evidence="1">
    <location>
        <begin position="10"/>
        <end position="263"/>
    </location>
</feature>
<dbReference type="GO" id="GO:0019284">
    <property type="term" value="P:L-methionine salvage from S-adenosylmethionine"/>
    <property type="evidence" value="ECO:0007669"/>
    <property type="project" value="TreeGrafter"/>
</dbReference>
<dbReference type="EMBL" id="MFIZ01000003">
    <property type="protein sequence ID" value="OGG12131.1"/>
    <property type="molecule type" value="Genomic_DNA"/>
</dbReference>
<dbReference type="Proteomes" id="UP000177268">
    <property type="component" value="Unassembled WGS sequence"/>
</dbReference>
<comment type="caution">
    <text evidence="2">The sequence shown here is derived from an EMBL/GenBank/DDBJ whole genome shotgun (WGS) entry which is preliminary data.</text>
</comment>
<sequence>MNKSNVKTPKILFVGAMETELRPLLKGLKATQIKKLLNVFPLYIATHKSVDVSIIETFVGETNASVATLEAIKEINPDFVIKYGCVGGSYAESRNGDVIIPIGFFHRTSWITRTKEGKPTKDSSLWQSVFGELPHQVNSNNLGGLPYYFPVDKKYIDLSQKALKELSINAVNCYVGGGNMWAFDQEFLNNMEEVMLPKDSKNRRFVSDMESYSIAHACYVTEKPFFGCYAVASNDYADEPYNPNRVPEQMERLVPYALRLIETLGETE</sequence>
<dbReference type="STRING" id="1798370.A2Z00_03005"/>
<dbReference type="GO" id="GO:0008930">
    <property type="term" value="F:methylthioadenosine nucleosidase activity"/>
    <property type="evidence" value="ECO:0007669"/>
    <property type="project" value="TreeGrafter"/>
</dbReference>